<sequence length="158" mass="18393">MYFQDMKIFSLIVIVASHITISTTISFSQNNTIQNDNQQYFLIFQSPPSKDLLKNLSSKYSNVGELITFSENLHFLPGEFDNEFIETFKDYNESEEVNSLNNNNKKHWIVAENGVVRALDNVIPGDYMTGNFDFQKFNHEISANERSNRFVQNFVQSW</sequence>
<reference evidence="1" key="1">
    <citation type="submission" date="2021-06" db="EMBL/GenBank/DDBJ databases">
        <authorList>
            <person name="Kallberg Y."/>
            <person name="Tangrot J."/>
            <person name="Rosling A."/>
        </authorList>
    </citation>
    <scope>NUCLEOTIDE SEQUENCE</scope>
    <source>
        <strain evidence="1">MA461A</strain>
    </source>
</reference>
<comment type="caution">
    <text evidence="1">The sequence shown here is derived from an EMBL/GenBank/DDBJ whole genome shotgun (WGS) entry which is preliminary data.</text>
</comment>
<proteinExistence type="predicted"/>
<dbReference type="EMBL" id="CAJVQC010013596">
    <property type="protein sequence ID" value="CAG8649623.1"/>
    <property type="molecule type" value="Genomic_DNA"/>
</dbReference>
<gene>
    <name evidence="1" type="ORF">RPERSI_LOCUS7822</name>
</gene>
<evidence type="ECO:0000313" key="2">
    <source>
        <dbReference type="Proteomes" id="UP000789920"/>
    </source>
</evidence>
<evidence type="ECO:0000313" key="1">
    <source>
        <dbReference type="EMBL" id="CAG8649623.1"/>
    </source>
</evidence>
<protein>
    <submittedName>
        <fullName evidence="1">3576_t:CDS:1</fullName>
    </submittedName>
</protein>
<organism evidence="1 2">
    <name type="scientific">Racocetra persica</name>
    <dbReference type="NCBI Taxonomy" id="160502"/>
    <lineage>
        <taxon>Eukaryota</taxon>
        <taxon>Fungi</taxon>
        <taxon>Fungi incertae sedis</taxon>
        <taxon>Mucoromycota</taxon>
        <taxon>Glomeromycotina</taxon>
        <taxon>Glomeromycetes</taxon>
        <taxon>Diversisporales</taxon>
        <taxon>Gigasporaceae</taxon>
        <taxon>Racocetra</taxon>
    </lineage>
</organism>
<keyword evidence="2" id="KW-1185">Reference proteome</keyword>
<dbReference type="Proteomes" id="UP000789920">
    <property type="component" value="Unassembled WGS sequence"/>
</dbReference>
<accession>A0ACA9NGH0</accession>
<name>A0ACA9NGH0_9GLOM</name>
<feature type="non-terminal residue" evidence="1">
    <location>
        <position position="158"/>
    </location>
</feature>